<evidence type="ECO:0000313" key="1">
    <source>
        <dbReference type="EMBL" id="KKL75258.1"/>
    </source>
</evidence>
<comment type="caution">
    <text evidence="1">The sequence shown here is derived from an EMBL/GenBank/DDBJ whole genome shotgun (WGS) entry which is preliminary data.</text>
</comment>
<dbReference type="AlphaFoldDB" id="A0A0F9EMF8"/>
<proteinExistence type="predicted"/>
<organism evidence="1">
    <name type="scientific">marine sediment metagenome</name>
    <dbReference type="NCBI Taxonomy" id="412755"/>
    <lineage>
        <taxon>unclassified sequences</taxon>
        <taxon>metagenomes</taxon>
        <taxon>ecological metagenomes</taxon>
    </lineage>
</organism>
<gene>
    <name evidence="1" type="ORF">LCGC14_2056670</name>
</gene>
<reference evidence="1" key="1">
    <citation type="journal article" date="2015" name="Nature">
        <title>Complex archaea that bridge the gap between prokaryotes and eukaryotes.</title>
        <authorList>
            <person name="Spang A."/>
            <person name="Saw J.H."/>
            <person name="Jorgensen S.L."/>
            <person name="Zaremba-Niedzwiedzka K."/>
            <person name="Martijn J."/>
            <person name="Lind A.E."/>
            <person name="van Eijk R."/>
            <person name="Schleper C."/>
            <person name="Guy L."/>
            <person name="Ettema T.J."/>
        </authorList>
    </citation>
    <scope>NUCLEOTIDE SEQUENCE</scope>
</reference>
<name>A0A0F9EMF8_9ZZZZ</name>
<dbReference type="EMBL" id="LAZR01024402">
    <property type="protein sequence ID" value="KKL75258.1"/>
    <property type="molecule type" value="Genomic_DNA"/>
</dbReference>
<protein>
    <submittedName>
        <fullName evidence="1">Uncharacterized protein</fullName>
    </submittedName>
</protein>
<sequence>MKILESKILTFQGEIIKMITDILVDTLKAFQKTILEDQFEFTKKSVNEYFKTSIKNKEDLLKNHNELVTKRLEKINKNYFS</sequence>
<accession>A0A0F9EMF8</accession>